<accession>A0A164QDM3</accession>
<dbReference type="PATRIC" id="fig|1396.535.peg.965"/>
<name>A0A164QDM3_BACCE</name>
<comment type="caution">
    <text evidence="1">The sequence shown here is derived from an EMBL/GenBank/DDBJ whole genome shotgun (WGS) entry which is preliminary data.</text>
</comment>
<proteinExistence type="predicted"/>
<evidence type="ECO:0000313" key="2">
    <source>
        <dbReference type="Proteomes" id="UP000076482"/>
    </source>
</evidence>
<gene>
    <name evidence="1" type="ORF">B4088_0896</name>
</gene>
<reference evidence="1 2" key="1">
    <citation type="submission" date="2015-09" db="EMBL/GenBank/DDBJ databases">
        <title>Bacillus cereus food isolates.</title>
        <authorList>
            <person name="Boekhorst J."/>
        </authorList>
    </citation>
    <scope>NUCLEOTIDE SEQUENCE [LARGE SCALE GENOMIC DNA]</scope>
    <source>
        <strain evidence="1 2">B4088</strain>
    </source>
</reference>
<organism evidence="1 2">
    <name type="scientific">Bacillus cereus</name>
    <dbReference type="NCBI Taxonomy" id="1396"/>
    <lineage>
        <taxon>Bacteria</taxon>
        <taxon>Bacillati</taxon>
        <taxon>Bacillota</taxon>
        <taxon>Bacilli</taxon>
        <taxon>Bacillales</taxon>
        <taxon>Bacillaceae</taxon>
        <taxon>Bacillus</taxon>
        <taxon>Bacillus cereus group</taxon>
    </lineage>
</organism>
<dbReference type="RefSeq" id="WP_063260066.1">
    <property type="nucleotide sequence ID" value="NZ_LJKE01000020.1"/>
</dbReference>
<dbReference type="AlphaFoldDB" id="A0A164QDM3"/>
<protein>
    <submittedName>
        <fullName evidence="1">Uncharacterized protein</fullName>
    </submittedName>
</protein>
<evidence type="ECO:0000313" key="1">
    <source>
        <dbReference type="EMBL" id="KZD71166.1"/>
    </source>
</evidence>
<sequence length="76" mass="8689">MEKVIATETDFCPYCGHIHDLLIKENAIKKTTINGTLVSHKQTYTYCPVSDEEFFKGTQWNETLQNIQNALKIALV</sequence>
<dbReference type="EMBL" id="LJKE01000020">
    <property type="protein sequence ID" value="KZD71166.1"/>
    <property type="molecule type" value="Genomic_DNA"/>
</dbReference>
<dbReference type="Proteomes" id="UP000076482">
    <property type="component" value="Unassembled WGS sequence"/>
</dbReference>